<dbReference type="Proteomes" id="UP000231901">
    <property type="component" value="Chromosome"/>
</dbReference>
<protein>
    <submittedName>
        <fullName evidence="1">Uncharacterized protein</fullName>
    </submittedName>
</protein>
<reference evidence="2" key="1">
    <citation type="journal article" date="2018" name="Genome Announc.">
        <title>Complete genome sequence of a Dickeya fangzhongdai type strain causing bleeding canker of pear tree trunks.</title>
        <authorList>
            <person name="Zhao Y."/>
            <person name="Tian Y."/>
            <person name="Li X."/>
            <person name="Hu B."/>
        </authorList>
    </citation>
    <scope>NUCLEOTIDE SEQUENCE [LARGE SCALE GENOMIC DNA]</scope>
    <source>
        <strain evidence="2">DSM 101947</strain>
    </source>
</reference>
<dbReference type="EMBL" id="CP025003">
    <property type="protein sequence ID" value="ATZ93003.1"/>
    <property type="molecule type" value="Genomic_DNA"/>
</dbReference>
<sequence length="87" mass="10222">MKLNSGTYYEVLLDALSSAIREKERQIQESYTEEVKALDKNGEILSQHHSCSLFLKTMNTNQLLISDFKSLYGYFLEKYFSDEKRKN</sequence>
<dbReference type="KEGG" id="dfn:CVE23_02830"/>
<name>A0A2K8QHM1_9GAMM</name>
<keyword evidence="2" id="KW-1185">Reference proteome</keyword>
<organism evidence="1 2">
    <name type="scientific">Dickeya fangzhongdai</name>
    <dbReference type="NCBI Taxonomy" id="1778540"/>
    <lineage>
        <taxon>Bacteria</taxon>
        <taxon>Pseudomonadati</taxon>
        <taxon>Pseudomonadota</taxon>
        <taxon>Gammaproteobacteria</taxon>
        <taxon>Enterobacterales</taxon>
        <taxon>Pectobacteriaceae</taxon>
        <taxon>Dickeya</taxon>
    </lineage>
</organism>
<dbReference type="AlphaFoldDB" id="A0A2K8QHM1"/>
<proteinExistence type="predicted"/>
<evidence type="ECO:0000313" key="2">
    <source>
        <dbReference type="Proteomes" id="UP000231901"/>
    </source>
</evidence>
<accession>A0A2K8QHM1</accession>
<gene>
    <name evidence="1" type="ORF">CVE23_02830</name>
</gene>
<evidence type="ECO:0000313" key="1">
    <source>
        <dbReference type="EMBL" id="ATZ93003.1"/>
    </source>
</evidence>